<evidence type="ECO:0000313" key="2">
    <source>
        <dbReference type="EMBL" id="MCQ0968916.1"/>
    </source>
</evidence>
<organism evidence="2 3">
    <name type="scientific">Paracoccus albicereus</name>
    <dbReference type="NCBI Taxonomy" id="2922394"/>
    <lineage>
        <taxon>Bacteria</taxon>
        <taxon>Pseudomonadati</taxon>
        <taxon>Pseudomonadota</taxon>
        <taxon>Alphaproteobacteria</taxon>
        <taxon>Rhodobacterales</taxon>
        <taxon>Paracoccaceae</taxon>
        <taxon>Paracoccus</taxon>
    </lineage>
</organism>
<name>A0ABT1MMT5_9RHOB</name>
<comment type="caution">
    <text evidence="2">The sequence shown here is derived from an EMBL/GenBank/DDBJ whole genome shotgun (WGS) entry which is preliminary data.</text>
</comment>
<protein>
    <submittedName>
        <fullName evidence="2">Uncharacterized protein</fullName>
    </submittedName>
</protein>
<dbReference type="Proteomes" id="UP001203945">
    <property type="component" value="Unassembled WGS sequence"/>
</dbReference>
<geneLocation type="plasmid" evidence="2">
    <name>unnamed1</name>
</geneLocation>
<accession>A0ABT1MMT5</accession>
<keyword evidence="2" id="KW-0614">Plasmid</keyword>
<keyword evidence="3" id="KW-1185">Reference proteome</keyword>
<gene>
    <name evidence="2" type="ORF">MLD63_00500</name>
</gene>
<feature type="region of interest" description="Disordered" evidence="1">
    <location>
        <begin position="56"/>
        <end position="83"/>
    </location>
</feature>
<dbReference type="EMBL" id="JAKZEU010000001">
    <property type="protein sequence ID" value="MCQ0968916.1"/>
    <property type="molecule type" value="Genomic_DNA"/>
</dbReference>
<dbReference type="RefSeq" id="WP_255327878.1">
    <property type="nucleotide sequence ID" value="NZ_JAKZEU010000001.1"/>
</dbReference>
<proteinExistence type="predicted"/>
<evidence type="ECO:0000256" key="1">
    <source>
        <dbReference type="SAM" id="MobiDB-lite"/>
    </source>
</evidence>
<evidence type="ECO:0000313" key="3">
    <source>
        <dbReference type="Proteomes" id="UP001203945"/>
    </source>
</evidence>
<reference evidence="2 3" key="1">
    <citation type="submission" date="2022-03" db="EMBL/GenBank/DDBJ databases">
        <authorList>
            <person name="He Y."/>
        </authorList>
    </citation>
    <scope>NUCLEOTIDE SEQUENCE [LARGE SCALE GENOMIC DNA]</scope>
    <source>
        <strain evidence="2 3">TK19116</strain>
        <plasmid evidence="2">unnamed1</plasmid>
    </source>
</reference>
<sequence length="83" mass="8510">MNVLTMTGLGATLQPLTDGGMLPDLGFATITVGSRGTAQGQVLRHHRDGRVTVDAGGAQVTGHPIGGTPPRGWWGRIGSPPII</sequence>